<proteinExistence type="inferred from homology"/>
<dbReference type="InterPro" id="IPR000120">
    <property type="entry name" value="Amidase"/>
</dbReference>
<dbReference type="PROSITE" id="PS00571">
    <property type="entry name" value="AMIDASES"/>
    <property type="match status" value="1"/>
</dbReference>
<dbReference type="InterPro" id="IPR036928">
    <property type="entry name" value="AS_sf"/>
</dbReference>
<gene>
    <name evidence="3" type="ORF">PVNG_02431</name>
</gene>
<accession>A0A0J9W6S2</accession>
<dbReference type="GO" id="GO:0003824">
    <property type="term" value="F:catalytic activity"/>
    <property type="evidence" value="ECO:0007669"/>
    <property type="project" value="InterPro"/>
</dbReference>
<protein>
    <recommendedName>
        <fullName evidence="2">Amidase domain-containing protein</fullName>
    </recommendedName>
</protein>
<dbReference type="PANTHER" id="PTHR11895:SF151">
    <property type="entry name" value="GLUTAMYL-TRNA(GLN) AMIDOTRANSFERASE SUBUNIT A"/>
    <property type="match status" value="1"/>
</dbReference>
<dbReference type="EMBL" id="KQ235637">
    <property type="protein sequence ID" value="KMZ96293.1"/>
    <property type="molecule type" value="Genomic_DNA"/>
</dbReference>
<evidence type="ECO:0000313" key="3">
    <source>
        <dbReference type="EMBL" id="KMZ96293.1"/>
    </source>
</evidence>
<sequence>MGSAGIFSNRGPLCNVFNEKRVCGGSSSGGSYLVGKGLVDFAIGTDTGGSIRVPASYNSIYGFKPSFGIVSREGIIPFCILLDTPSISAGSIETISRVLSVISGPDVKDLSTVKAIKKSYHNFSSNPLKNLSSCSREKNPKIKFLVLKELLNLPGRPLTYQESILRENFMHLLARLRVASRCTLRSIEFEYPPISLCEAIYKIIVCCDLVTQLLSLNGIVTPWKEKSGRDLSEGSLDRFSTLEIPKEYIEKAREIRSQMGEEVKIRHLLGYFFLYGDHYEKIYLQARKVITLYNQRLSELLEHNEVLISPTTA</sequence>
<organism evidence="3 4">
    <name type="scientific">Plasmodium vivax North Korean</name>
    <dbReference type="NCBI Taxonomy" id="1035514"/>
    <lineage>
        <taxon>Eukaryota</taxon>
        <taxon>Sar</taxon>
        <taxon>Alveolata</taxon>
        <taxon>Apicomplexa</taxon>
        <taxon>Aconoidasida</taxon>
        <taxon>Haemosporida</taxon>
        <taxon>Plasmodiidae</taxon>
        <taxon>Plasmodium</taxon>
        <taxon>Plasmodium (Plasmodium)</taxon>
    </lineage>
</organism>
<evidence type="ECO:0000259" key="2">
    <source>
        <dbReference type="Pfam" id="PF01425"/>
    </source>
</evidence>
<dbReference type="AlphaFoldDB" id="A0A0J9W6S2"/>
<dbReference type="Gene3D" id="3.90.1300.10">
    <property type="entry name" value="Amidase signature (AS) domain"/>
    <property type="match status" value="1"/>
</dbReference>
<evidence type="ECO:0000256" key="1">
    <source>
        <dbReference type="ARBA" id="ARBA00009199"/>
    </source>
</evidence>
<dbReference type="Proteomes" id="UP000053239">
    <property type="component" value="Unassembled WGS sequence"/>
</dbReference>
<feature type="domain" description="Amidase" evidence="2">
    <location>
        <begin position="6"/>
        <end position="313"/>
    </location>
</feature>
<evidence type="ECO:0000313" key="4">
    <source>
        <dbReference type="Proteomes" id="UP000053239"/>
    </source>
</evidence>
<dbReference type="InterPro" id="IPR023631">
    <property type="entry name" value="Amidase_dom"/>
</dbReference>
<reference evidence="3 4" key="1">
    <citation type="submission" date="2011-09" db="EMBL/GenBank/DDBJ databases">
        <title>The Genome Sequence of Plasmodium vivax North Korean.</title>
        <authorList>
            <consortium name="The Broad Institute Genome Sequencing Platform"/>
            <consortium name="The Broad Institute Genome Sequencing Center for Infectious Disease"/>
            <person name="Neafsey D."/>
            <person name="Carlton J."/>
            <person name="Barnwell J."/>
            <person name="Collins W."/>
            <person name="Escalante A."/>
            <person name="Mullikin J."/>
            <person name="Saul A."/>
            <person name="Guigo R."/>
            <person name="Camara F."/>
            <person name="Young S.K."/>
            <person name="Zeng Q."/>
            <person name="Gargeya S."/>
            <person name="Fitzgerald M."/>
            <person name="Haas B."/>
            <person name="Abouelleil A."/>
            <person name="Alvarado L."/>
            <person name="Arachchi H.M."/>
            <person name="Berlin A."/>
            <person name="Brown A."/>
            <person name="Chapman S.B."/>
            <person name="Chen Z."/>
            <person name="Dunbar C."/>
            <person name="Freedman E."/>
            <person name="Gearin G."/>
            <person name="Gellesch M."/>
            <person name="Goldberg J."/>
            <person name="Griggs A."/>
            <person name="Gujja S."/>
            <person name="Heiman D."/>
            <person name="Howarth C."/>
            <person name="Larson L."/>
            <person name="Lui A."/>
            <person name="MacDonald P.J.P."/>
            <person name="Montmayeur A."/>
            <person name="Murphy C."/>
            <person name="Neiman D."/>
            <person name="Pearson M."/>
            <person name="Priest M."/>
            <person name="Roberts A."/>
            <person name="Saif S."/>
            <person name="Shea T."/>
            <person name="Shenoy N."/>
            <person name="Sisk P."/>
            <person name="Stolte C."/>
            <person name="Sykes S."/>
            <person name="Wortman J."/>
            <person name="Nusbaum C."/>
            <person name="Birren B."/>
        </authorList>
    </citation>
    <scope>NUCLEOTIDE SEQUENCE [LARGE SCALE GENOMIC DNA]</scope>
    <source>
        <strain evidence="3 4">North Korean</strain>
    </source>
</reference>
<name>A0A0J9W6S2_PLAVI</name>
<dbReference type="Pfam" id="PF01425">
    <property type="entry name" value="Amidase"/>
    <property type="match status" value="1"/>
</dbReference>
<dbReference type="InterPro" id="IPR020556">
    <property type="entry name" value="Amidase_CS"/>
</dbReference>
<dbReference type="SUPFAM" id="SSF75304">
    <property type="entry name" value="Amidase signature (AS) enzymes"/>
    <property type="match status" value="1"/>
</dbReference>
<comment type="similarity">
    <text evidence="1">Belongs to the amidase family.</text>
</comment>
<dbReference type="PANTHER" id="PTHR11895">
    <property type="entry name" value="TRANSAMIDASE"/>
    <property type="match status" value="1"/>
</dbReference>